<reference evidence="3" key="1">
    <citation type="journal article" date="2019" name="Int. J. Syst. Evol. Microbiol.">
        <title>The Global Catalogue of Microorganisms (GCM) 10K type strain sequencing project: providing services to taxonomists for standard genome sequencing and annotation.</title>
        <authorList>
            <consortium name="The Broad Institute Genomics Platform"/>
            <consortium name="The Broad Institute Genome Sequencing Center for Infectious Disease"/>
            <person name="Wu L."/>
            <person name="Ma J."/>
        </authorList>
    </citation>
    <scope>NUCLEOTIDE SEQUENCE [LARGE SCALE GENOMIC DNA]</scope>
    <source>
        <strain evidence="3">JCM 12165</strain>
    </source>
</reference>
<proteinExistence type="predicted"/>
<dbReference type="Proteomes" id="UP001597145">
    <property type="component" value="Unassembled WGS sequence"/>
</dbReference>
<evidence type="ECO:0000313" key="2">
    <source>
        <dbReference type="EMBL" id="MFD1531555.1"/>
    </source>
</evidence>
<evidence type="ECO:0000259" key="1">
    <source>
        <dbReference type="Pfam" id="PF01425"/>
    </source>
</evidence>
<dbReference type="Gene3D" id="3.90.1300.10">
    <property type="entry name" value="Amidase signature (AS) domain"/>
    <property type="match status" value="1"/>
</dbReference>
<dbReference type="InterPro" id="IPR036928">
    <property type="entry name" value="AS_sf"/>
</dbReference>
<dbReference type="RefSeq" id="WP_379659847.1">
    <property type="nucleotide sequence ID" value="NZ_JBHUCP010000013.1"/>
</dbReference>
<evidence type="ECO:0000313" key="3">
    <source>
        <dbReference type="Proteomes" id="UP001597145"/>
    </source>
</evidence>
<dbReference type="Pfam" id="PF01425">
    <property type="entry name" value="Amidase"/>
    <property type="match status" value="1"/>
</dbReference>
<dbReference type="EMBL" id="JBHUCP010000013">
    <property type="protein sequence ID" value="MFD1531555.1"/>
    <property type="molecule type" value="Genomic_DNA"/>
</dbReference>
<sequence>MSFEELTTAAFHQQLRGGAINSADLVRWYLERIAELDAGGPRLGAVVTVNPGALAEAEACDAAFAATRELSGPLHGVPVLVKDQAETAGIPTSFGSALFADYVPARDATVVARLREAGAVVLAKTAMCDFAAGWFSFSSRTDHTKNPYALDREVGGSSAGTAAGLAANLGLLGVAEDTGGSVRVPGSFAGLFGLRPTTGLVSRTGFSPLVHFQDTPGPLGRTVGDVAALLDVMAGYDPADPFTAVAARRSGPGDYAASLAGASLSGARVGVLADAFGSHPESGAVNDVVRAAIGALRAAGAEVVDGLELPGLPEWISGTSLYSTQSKEDITAFLAARPTAPVRSFEEIYASGTFHPLTDLMHDIAAGPKEAADAPGYFRMRLRQEEFRRALLRVMAHADVDVLVYPTVQVPPPTRRELADLRWTALTFPTNTVIASQSALPAMTVPVGMTPDGLPVGMDVLGRPLAETQLLRFARAWEEHAQPRRAPVLPALAAPDGAAR</sequence>
<dbReference type="InterPro" id="IPR023631">
    <property type="entry name" value="Amidase_dom"/>
</dbReference>
<feature type="domain" description="Amidase" evidence="1">
    <location>
        <begin position="24"/>
        <end position="471"/>
    </location>
</feature>
<name>A0ABW4FLS7_9PSEU</name>
<accession>A0ABW4FLS7</accession>
<protein>
    <submittedName>
        <fullName evidence="2">Amidase</fullName>
    </submittedName>
</protein>
<dbReference type="SUPFAM" id="SSF75304">
    <property type="entry name" value="Amidase signature (AS) enzymes"/>
    <property type="match status" value="1"/>
</dbReference>
<keyword evidence="3" id="KW-1185">Reference proteome</keyword>
<dbReference type="PANTHER" id="PTHR42678:SF34">
    <property type="entry name" value="OS04G0183300 PROTEIN"/>
    <property type="match status" value="1"/>
</dbReference>
<gene>
    <name evidence="2" type="ORF">ACFSCY_19150</name>
</gene>
<comment type="caution">
    <text evidence="2">The sequence shown here is derived from an EMBL/GenBank/DDBJ whole genome shotgun (WGS) entry which is preliminary data.</text>
</comment>
<organism evidence="2 3">
    <name type="scientific">Pseudonocardia aurantiaca</name>
    <dbReference type="NCBI Taxonomy" id="75290"/>
    <lineage>
        <taxon>Bacteria</taxon>
        <taxon>Bacillati</taxon>
        <taxon>Actinomycetota</taxon>
        <taxon>Actinomycetes</taxon>
        <taxon>Pseudonocardiales</taxon>
        <taxon>Pseudonocardiaceae</taxon>
        <taxon>Pseudonocardia</taxon>
    </lineage>
</organism>
<dbReference type="PANTHER" id="PTHR42678">
    <property type="entry name" value="AMIDASE"/>
    <property type="match status" value="1"/>
</dbReference>